<sequence length="491" mass="55433">MIKLFRNNGMKAVLLLLDGLLIYFSFLLAYRFLNHSGSPITEWDSFLQNMPWLALFTATTNYFFNLYDLAGRRKPSQFLFNLFLAQLFIAAELIVYSYWMSSFRLSPGILFAAFLIQMVLSFGLRLLLFYAQSKGISVKRTLAIVTPEAGDLATLQKMMLEGKPWFRIERILQVGDVRAEMPDGWWVGIEAIWIGPGLSTSAKAEWVRLAGQRNVEVIMVPDFYELYLADAEPQQIDDLLVYSLMPPQLTLPERVLKRMSDIVISLLLLLIASPVMLIMFFVIPLTSKGKALFVQERIGLSEKPFPLYKFRSMIENAEAATGPVLAGKEDARITRLGQFIRATRIDELPQLFNVLLGHMSLVGPRPERAFFVTRFKEELPHYTYRLLVKPGLTGYAQVMAGYATTPSDKLRYDLMYIKRYSFLLDIRILFQTIRVILQREQAKGVEPSTANPAPAVLALSSLAGATHLAHPAANSLDPNPASAQTLTPSQT</sequence>
<dbReference type="Pfam" id="PF02397">
    <property type="entry name" value="Bac_transf"/>
    <property type="match status" value="1"/>
</dbReference>
<evidence type="ECO:0000256" key="5">
    <source>
        <dbReference type="ARBA" id="ARBA00022989"/>
    </source>
</evidence>
<comment type="subcellular location">
    <subcellularLocation>
        <location evidence="1">Membrane</location>
        <topology evidence="1">Multi-pass membrane protein</topology>
    </subcellularLocation>
</comment>
<evidence type="ECO:0000256" key="6">
    <source>
        <dbReference type="ARBA" id="ARBA00023136"/>
    </source>
</evidence>
<feature type="domain" description="Bacterial sugar transferase" evidence="9">
    <location>
        <begin position="257"/>
        <end position="437"/>
    </location>
</feature>
<evidence type="ECO:0000259" key="9">
    <source>
        <dbReference type="Pfam" id="PF02397"/>
    </source>
</evidence>
<accession>A0ABW3RT46</accession>
<dbReference type="NCBIfam" id="TIGR03025">
    <property type="entry name" value="EPS_sugtrans"/>
    <property type="match status" value="1"/>
</dbReference>
<evidence type="ECO:0000313" key="11">
    <source>
        <dbReference type="Proteomes" id="UP001597262"/>
    </source>
</evidence>
<keyword evidence="3 10" id="KW-0808">Transferase</keyword>
<comment type="similarity">
    <text evidence="2">Belongs to the bacterial sugar transferase family.</text>
</comment>
<protein>
    <submittedName>
        <fullName evidence="10">Sugar transferase</fullName>
        <ecNumber evidence="10">2.7.8.-</ecNumber>
    </submittedName>
</protein>
<keyword evidence="11" id="KW-1185">Reference proteome</keyword>
<feature type="transmembrane region" description="Helical" evidence="8">
    <location>
        <begin position="50"/>
        <end position="67"/>
    </location>
</feature>
<keyword evidence="5 8" id="KW-1133">Transmembrane helix</keyword>
<dbReference type="EMBL" id="JBHTLM010000002">
    <property type="protein sequence ID" value="MFD1175584.1"/>
    <property type="molecule type" value="Genomic_DNA"/>
</dbReference>
<feature type="region of interest" description="Disordered" evidence="7">
    <location>
        <begin position="471"/>
        <end position="491"/>
    </location>
</feature>
<dbReference type="PANTHER" id="PTHR30576:SF0">
    <property type="entry name" value="UNDECAPRENYL-PHOSPHATE N-ACETYLGALACTOSAMINYL 1-PHOSPHATE TRANSFERASE-RELATED"/>
    <property type="match status" value="1"/>
</dbReference>
<dbReference type="InterPro" id="IPR003362">
    <property type="entry name" value="Bact_transf"/>
</dbReference>
<feature type="compositionally biased region" description="Polar residues" evidence="7">
    <location>
        <begin position="481"/>
        <end position="491"/>
    </location>
</feature>
<evidence type="ECO:0000313" key="10">
    <source>
        <dbReference type="EMBL" id="MFD1175584.1"/>
    </source>
</evidence>
<evidence type="ECO:0000256" key="3">
    <source>
        <dbReference type="ARBA" id="ARBA00022679"/>
    </source>
</evidence>
<dbReference type="EC" id="2.7.8.-" evidence="10"/>
<dbReference type="PANTHER" id="PTHR30576">
    <property type="entry name" value="COLANIC BIOSYNTHESIS UDP-GLUCOSE LIPID CARRIER TRANSFERASE"/>
    <property type="match status" value="1"/>
</dbReference>
<keyword evidence="4 8" id="KW-0812">Transmembrane</keyword>
<evidence type="ECO:0000256" key="4">
    <source>
        <dbReference type="ARBA" id="ARBA00022692"/>
    </source>
</evidence>
<feature type="transmembrane region" description="Helical" evidence="8">
    <location>
        <begin position="79"/>
        <end position="99"/>
    </location>
</feature>
<dbReference type="GO" id="GO:0016740">
    <property type="term" value="F:transferase activity"/>
    <property type="evidence" value="ECO:0007669"/>
    <property type="project" value="UniProtKB-KW"/>
</dbReference>
<keyword evidence="6 8" id="KW-0472">Membrane</keyword>
<feature type="transmembrane region" description="Helical" evidence="8">
    <location>
        <begin position="262"/>
        <end position="283"/>
    </location>
</feature>
<organism evidence="10 11">
    <name type="scientific">Paenibacillus puldeungensis</name>
    <dbReference type="NCBI Taxonomy" id="696536"/>
    <lineage>
        <taxon>Bacteria</taxon>
        <taxon>Bacillati</taxon>
        <taxon>Bacillota</taxon>
        <taxon>Bacilli</taxon>
        <taxon>Bacillales</taxon>
        <taxon>Paenibacillaceae</taxon>
        <taxon>Paenibacillus</taxon>
    </lineage>
</organism>
<proteinExistence type="inferred from homology"/>
<evidence type="ECO:0000256" key="1">
    <source>
        <dbReference type="ARBA" id="ARBA00004141"/>
    </source>
</evidence>
<feature type="transmembrane region" description="Helical" evidence="8">
    <location>
        <begin position="12"/>
        <end position="30"/>
    </location>
</feature>
<feature type="transmembrane region" description="Helical" evidence="8">
    <location>
        <begin position="105"/>
        <end position="130"/>
    </location>
</feature>
<dbReference type="InterPro" id="IPR017475">
    <property type="entry name" value="EPS_sugar_tfrase"/>
</dbReference>
<reference evidence="11" key="1">
    <citation type="journal article" date="2019" name="Int. J. Syst. Evol. Microbiol.">
        <title>The Global Catalogue of Microorganisms (GCM) 10K type strain sequencing project: providing services to taxonomists for standard genome sequencing and annotation.</title>
        <authorList>
            <consortium name="The Broad Institute Genomics Platform"/>
            <consortium name="The Broad Institute Genome Sequencing Center for Infectious Disease"/>
            <person name="Wu L."/>
            <person name="Ma J."/>
        </authorList>
    </citation>
    <scope>NUCLEOTIDE SEQUENCE [LARGE SCALE GENOMIC DNA]</scope>
    <source>
        <strain evidence="11">CCUG 59189</strain>
    </source>
</reference>
<dbReference type="RefSeq" id="WP_379317066.1">
    <property type="nucleotide sequence ID" value="NZ_JBHTLM010000002.1"/>
</dbReference>
<dbReference type="Proteomes" id="UP001597262">
    <property type="component" value="Unassembled WGS sequence"/>
</dbReference>
<evidence type="ECO:0000256" key="8">
    <source>
        <dbReference type="SAM" id="Phobius"/>
    </source>
</evidence>
<evidence type="ECO:0000256" key="2">
    <source>
        <dbReference type="ARBA" id="ARBA00006464"/>
    </source>
</evidence>
<evidence type="ECO:0000256" key="7">
    <source>
        <dbReference type="SAM" id="MobiDB-lite"/>
    </source>
</evidence>
<comment type="caution">
    <text evidence="10">The sequence shown here is derived from an EMBL/GenBank/DDBJ whole genome shotgun (WGS) entry which is preliminary data.</text>
</comment>
<name>A0ABW3RT46_9BACL</name>
<gene>
    <name evidence="10" type="ORF">ACFQ3W_04605</name>
</gene>